<dbReference type="EMBL" id="MYFO01000003">
    <property type="protein sequence ID" value="TFE91020.1"/>
    <property type="molecule type" value="Genomic_DNA"/>
</dbReference>
<evidence type="ECO:0000256" key="1">
    <source>
        <dbReference type="SAM" id="MobiDB-lite"/>
    </source>
</evidence>
<proteinExistence type="predicted"/>
<protein>
    <recommendedName>
        <fullName evidence="2">HNH nuclease domain-containing protein</fullName>
    </recommendedName>
</protein>
<dbReference type="SMART" id="SM00507">
    <property type="entry name" value="HNHc"/>
    <property type="match status" value="1"/>
</dbReference>
<feature type="compositionally biased region" description="Low complexity" evidence="1">
    <location>
        <begin position="32"/>
        <end position="43"/>
    </location>
</feature>
<feature type="compositionally biased region" description="Basic residues" evidence="1">
    <location>
        <begin position="160"/>
        <end position="174"/>
    </location>
</feature>
<keyword evidence="4" id="KW-1185">Reference proteome</keyword>
<comment type="caution">
    <text evidence="3">The sequence shown here is derived from an EMBL/GenBank/DDBJ whole genome shotgun (WGS) entry which is preliminary data.</text>
</comment>
<feature type="region of interest" description="Disordered" evidence="1">
    <location>
        <begin position="1"/>
        <end position="50"/>
    </location>
</feature>
<evidence type="ECO:0000259" key="2">
    <source>
        <dbReference type="SMART" id="SM00507"/>
    </source>
</evidence>
<feature type="compositionally biased region" description="Low complexity" evidence="1">
    <location>
        <begin position="105"/>
        <end position="130"/>
    </location>
</feature>
<dbReference type="RefSeq" id="WP_230632928.1">
    <property type="nucleotide sequence ID" value="NZ_MYFO02000007.1"/>
</dbReference>
<accession>A0A4Y8QAZ3</accession>
<feature type="compositionally biased region" description="Low complexity" evidence="1">
    <location>
        <begin position="138"/>
        <end position="159"/>
    </location>
</feature>
<dbReference type="InterPro" id="IPR052892">
    <property type="entry name" value="NA-targeting_endonuclease"/>
</dbReference>
<dbReference type="PANTHER" id="PTHR33877">
    <property type="entry name" value="SLL1193 PROTEIN"/>
    <property type="match status" value="1"/>
</dbReference>
<dbReference type="Gene3D" id="1.10.30.50">
    <property type="match status" value="1"/>
</dbReference>
<dbReference type="InterPro" id="IPR002711">
    <property type="entry name" value="HNH"/>
</dbReference>
<feature type="region of interest" description="Disordered" evidence="1">
    <location>
        <begin position="64"/>
        <end position="193"/>
    </location>
</feature>
<organism evidence="3 4">
    <name type="scientific">Paenibacillus athensensis</name>
    <dbReference type="NCBI Taxonomy" id="1967502"/>
    <lineage>
        <taxon>Bacteria</taxon>
        <taxon>Bacillati</taxon>
        <taxon>Bacillota</taxon>
        <taxon>Bacilli</taxon>
        <taxon>Bacillales</taxon>
        <taxon>Paenibacillaceae</taxon>
        <taxon>Paenibacillus</taxon>
    </lineage>
</organism>
<dbReference type="CDD" id="cd00085">
    <property type="entry name" value="HNHc"/>
    <property type="match status" value="1"/>
</dbReference>
<evidence type="ECO:0000313" key="3">
    <source>
        <dbReference type="EMBL" id="TFE91020.1"/>
    </source>
</evidence>
<feature type="compositionally biased region" description="Basic residues" evidence="1">
    <location>
        <begin position="1"/>
        <end position="12"/>
    </location>
</feature>
<dbReference type="InterPro" id="IPR003615">
    <property type="entry name" value="HNH_nuc"/>
</dbReference>
<gene>
    <name evidence="3" type="ORF">B5M42_04155</name>
</gene>
<evidence type="ECO:0000313" key="4">
    <source>
        <dbReference type="Proteomes" id="UP000298246"/>
    </source>
</evidence>
<sequence length="326" mass="34959">MAVKRRKRRRRSNASTGLAAETAPLASASGTADGEAPPHAGPAEEAEADETGRTKLCAYCGQPKPLADFKRRSGKRRGATARRGACKACRAERQEPGLAEDEPAEAAGAVRAAVGSARGEGAEGVGVATGSTGGEGARGVSAAEGSAEAGGSDEPAGAAPRKRKRRGRRRRSKNKAAQVQPAQAEPGAVPAAKKQPVILQVPLRELKKIGLVPSREGFIRMRGRTDNGRRWYQEVDPGLAWTLVKERAAVVVNRQTIQRLFSNKEFRRLILERDQYICRFCGQYGDTIDHMLPRAKGGHTTPDNCVCACHSCNQSKADKDLEEFIQ</sequence>
<dbReference type="AlphaFoldDB" id="A0A4Y8QAZ3"/>
<name>A0A4Y8QAZ3_9BACL</name>
<feature type="domain" description="HNH nuclease" evidence="2">
    <location>
        <begin position="265"/>
        <end position="314"/>
    </location>
</feature>
<dbReference type="Pfam" id="PF01844">
    <property type="entry name" value="HNH"/>
    <property type="match status" value="1"/>
</dbReference>
<reference evidence="3 4" key="1">
    <citation type="submission" date="2017-03" db="EMBL/GenBank/DDBJ databases">
        <title>Isolation of Levoglucosan Utilizing Bacteria.</title>
        <authorList>
            <person name="Arya A.S."/>
        </authorList>
    </citation>
    <scope>NUCLEOTIDE SEQUENCE [LARGE SCALE GENOMIC DNA]</scope>
    <source>
        <strain evidence="3 4">MEC069</strain>
    </source>
</reference>
<dbReference type="Proteomes" id="UP000298246">
    <property type="component" value="Unassembled WGS sequence"/>
</dbReference>
<dbReference type="PANTHER" id="PTHR33877:SF2">
    <property type="entry name" value="OS07G0170200 PROTEIN"/>
    <property type="match status" value="1"/>
</dbReference>